<feature type="domain" description="Xylanolytic transcriptional activator regulatory" evidence="4">
    <location>
        <begin position="154"/>
        <end position="414"/>
    </location>
</feature>
<dbReference type="GO" id="GO:0006351">
    <property type="term" value="P:DNA-templated transcription"/>
    <property type="evidence" value="ECO:0007669"/>
    <property type="project" value="InterPro"/>
</dbReference>
<evidence type="ECO:0000256" key="1">
    <source>
        <dbReference type="ARBA" id="ARBA00004123"/>
    </source>
</evidence>
<dbReference type="GO" id="GO:0005634">
    <property type="term" value="C:nucleus"/>
    <property type="evidence" value="ECO:0007669"/>
    <property type="project" value="UniProtKB-SubCell"/>
</dbReference>
<keyword evidence="2" id="KW-0539">Nucleus</keyword>
<protein>
    <recommendedName>
        <fullName evidence="4">Xylanolytic transcriptional activator regulatory domain-containing protein</fullName>
    </recommendedName>
</protein>
<dbReference type="GO" id="GO:0008270">
    <property type="term" value="F:zinc ion binding"/>
    <property type="evidence" value="ECO:0007669"/>
    <property type="project" value="InterPro"/>
</dbReference>
<accession>A0A9P4GYS7</accession>
<dbReference type="InterPro" id="IPR007219">
    <property type="entry name" value="XnlR_reg_dom"/>
</dbReference>
<comment type="caution">
    <text evidence="5">The sequence shown here is derived from an EMBL/GenBank/DDBJ whole genome shotgun (WGS) entry which is preliminary data.</text>
</comment>
<dbReference type="PANTHER" id="PTHR31001">
    <property type="entry name" value="UNCHARACTERIZED TRANSCRIPTIONAL REGULATORY PROTEIN"/>
    <property type="match status" value="1"/>
</dbReference>
<dbReference type="CDD" id="cd12148">
    <property type="entry name" value="fungal_TF_MHR"/>
    <property type="match status" value="1"/>
</dbReference>
<comment type="subcellular location">
    <subcellularLocation>
        <location evidence="1">Nucleus</location>
    </subcellularLocation>
</comment>
<name>A0A9P4GYS7_9PLEO</name>
<evidence type="ECO:0000313" key="5">
    <source>
        <dbReference type="EMBL" id="KAF2025148.1"/>
    </source>
</evidence>
<feature type="region of interest" description="Disordered" evidence="3">
    <location>
        <begin position="599"/>
        <end position="625"/>
    </location>
</feature>
<evidence type="ECO:0000313" key="6">
    <source>
        <dbReference type="Proteomes" id="UP000799777"/>
    </source>
</evidence>
<gene>
    <name evidence="5" type="ORF">EK21DRAFT_117077</name>
</gene>
<dbReference type="PANTHER" id="PTHR31001:SF90">
    <property type="entry name" value="CENTROMERE DNA-BINDING PROTEIN COMPLEX CBF3 SUBUNIT B"/>
    <property type="match status" value="1"/>
</dbReference>
<dbReference type="Pfam" id="PF04082">
    <property type="entry name" value="Fungal_trans"/>
    <property type="match status" value="1"/>
</dbReference>
<reference evidence="5" key="1">
    <citation type="journal article" date="2020" name="Stud. Mycol.">
        <title>101 Dothideomycetes genomes: a test case for predicting lifestyles and emergence of pathogens.</title>
        <authorList>
            <person name="Haridas S."/>
            <person name="Albert R."/>
            <person name="Binder M."/>
            <person name="Bloem J."/>
            <person name="Labutti K."/>
            <person name="Salamov A."/>
            <person name="Andreopoulos B."/>
            <person name="Baker S."/>
            <person name="Barry K."/>
            <person name="Bills G."/>
            <person name="Bluhm B."/>
            <person name="Cannon C."/>
            <person name="Castanera R."/>
            <person name="Culley D."/>
            <person name="Daum C."/>
            <person name="Ezra D."/>
            <person name="Gonzalez J."/>
            <person name="Henrissat B."/>
            <person name="Kuo A."/>
            <person name="Liang C."/>
            <person name="Lipzen A."/>
            <person name="Lutzoni F."/>
            <person name="Magnuson J."/>
            <person name="Mondo S."/>
            <person name="Nolan M."/>
            <person name="Ohm R."/>
            <person name="Pangilinan J."/>
            <person name="Park H.-J."/>
            <person name="Ramirez L."/>
            <person name="Alfaro M."/>
            <person name="Sun H."/>
            <person name="Tritt A."/>
            <person name="Yoshinaga Y."/>
            <person name="Zwiers L.-H."/>
            <person name="Turgeon B."/>
            <person name="Goodwin S."/>
            <person name="Spatafora J."/>
            <person name="Crous P."/>
            <person name="Grigoriev I."/>
        </authorList>
    </citation>
    <scope>NUCLEOTIDE SEQUENCE</scope>
    <source>
        <strain evidence="5">CBS 110217</strain>
    </source>
</reference>
<dbReference type="OrthoDB" id="3014581at2759"/>
<evidence type="ECO:0000259" key="4">
    <source>
        <dbReference type="Pfam" id="PF04082"/>
    </source>
</evidence>
<sequence>MLKGKDTDMYRAYNIAAKPAATHADLLAEIKALRALTDDLETRVAQSALISQIPIGGREVPNSPSAHKATDISNASLSDPKQLSDVVAHLQRLSRSATQASACSEYVVFRIAPIRTIPQSPRHTVQLGEPILCVWLPILAESKILVEHYIFSISHFQHILHSPSIPAIIDHVYQQIDAQEPLQPGYVILLLSLIASATHVWTPRDELPAERLLFSSFAQAHIQTPLWIKATNAVINASQNSDVSLETVQGIIILSFLVANLEGPSVRYRSLIASGLLLGRELGLHQIDNEAITKAEDTVTVEMGRRAWWYLVATDWLIAVMFNGPGEGVYQAHPLHMCVNKPRNINDNDIRDGSVPESQPLNQPTDMSYFLQRIHLAEISRSIVDHNIIIAASSQRLEYYSHVMTMDSELEQMRRSMPHFFELEEYAHDPENATSNIFLQAYMLNSLMHSQRCKLHLPYLTTGAKYNAKYTSSRDACLRSAKYIIYAETRLLESGHPSVQIRLRIAAILYGVFIASIVLLMDVCLYRPEAVDHEVQHGDLASALGIIDDMKSYSMAAAKLHESLMQIVAKYRSCGQQAQAAGLQSGTITHALAPRSNLDRSAGNTVVDNDDDYSLTTQPPRADDEQAHEFENSLYLDQSQWDDLFTGLAGSPFF</sequence>
<dbReference type="EMBL" id="ML978273">
    <property type="protein sequence ID" value="KAF2025148.1"/>
    <property type="molecule type" value="Genomic_DNA"/>
</dbReference>
<dbReference type="Proteomes" id="UP000799777">
    <property type="component" value="Unassembled WGS sequence"/>
</dbReference>
<keyword evidence="6" id="KW-1185">Reference proteome</keyword>
<proteinExistence type="predicted"/>
<organism evidence="5 6">
    <name type="scientific">Setomelanomma holmii</name>
    <dbReference type="NCBI Taxonomy" id="210430"/>
    <lineage>
        <taxon>Eukaryota</taxon>
        <taxon>Fungi</taxon>
        <taxon>Dikarya</taxon>
        <taxon>Ascomycota</taxon>
        <taxon>Pezizomycotina</taxon>
        <taxon>Dothideomycetes</taxon>
        <taxon>Pleosporomycetidae</taxon>
        <taxon>Pleosporales</taxon>
        <taxon>Pleosporineae</taxon>
        <taxon>Phaeosphaeriaceae</taxon>
        <taxon>Setomelanomma</taxon>
    </lineage>
</organism>
<dbReference type="InterPro" id="IPR050613">
    <property type="entry name" value="Sec_Metabolite_Reg"/>
</dbReference>
<dbReference type="GO" id="GO:0003677">
    <property type="term" value="F:DNA binding"/>
    <property type="evidence" value="ECO:0007669"/>
    <property type="project" value="InterPro"/>
</dbReference>
<dbReference type="AlphaFoldDB" id="A0A9P4GYS7"/>
<evidence type="ECO:0000256" key="2">
    <source>
        <dbReference type="ARBA" id="ARBA00023242"/>
    </source>
</evidence>
<evidence type="ECO:0000256" key="3">
    <source>
        <dbReference type="SAM" id="MobiDB-lite"/>
    </source>
</evidence>